<dbReference type="PANTHER" id="PTHR20982">
    <property type="entry name" value="RIBOSOME RECYCLING FACTOR"/>
    <property type="match status" value="1"/>
</dbReference>
<dbReference type="PANTHER" id="PTHR20982:SF3">
    <property type="entry name" value="MITOCHONDRIAL RIBOSOME RECYCLING FACTOR PSEUDO 1"/>
    <property type="match status" value="1"/>
</dbReference>
<dbReference type="InterPro" id="IPR023584">
    <property type="entry name" value="Ribosome_recyc_fac_dom"/>
</dbReference>
<dbReference type="FunFam" id="3.30.1360.40:FF:000001">
    <property type="entry name" value="Ribosome-recycling factor"/>
    <property type="match status" value="1"/>
</dbReference>
<dbReference type="Gene3D" id="3.30.1360.40">
    <property type="match status" value="1"/>
</dbReference>
<name>A0A090M3H5_OSTTA</name>
<dbReference type="KEGG" id="ota:OT_ostta07g02750"/>
<protein>
    <recommendedName>
        <fullName evidence="3">Ribosome-recycling factor, chloroplastic</fullName>
    </recommendedName>
    <alternativeName>
        <fullName evidence="5">Ribosome-releasing factor, chloroplastic</fullName>
    </alternativeName>
</protein>
<dbReference type="GeneID" id="9837289"/>
<keyword evidence="9" id="KW-1185">Reference proteome</keyword>
<evidence type="ECO:0000256" key="3">
    <source>
        <dbReference type="ARBA" id="ARBA00014063"/>
    </source>
</evidence>
<dbReference type="Pfam" id="PF01765">
    <property type="entry name" value="RRF"/>
    <property type="match status" value="1"/>
</dbReference>
<dbReference type="OrthoDB" id="407355at2759"/>
<dbReference type="STRING" id="70448.A0A090M3H5"/>
<feature type="domain" description="Ribosome recycling factor" evidence="7">
    <location>
        <begin position="142"/>
        <end position="299"/>
    </location>
</feature>
<dbReference type="AlphaFoldDB" id="A0A090M3H5"/>
<dbReference type="GO" id="GO:0043023">
    <property type="term" value="F:ribosomal large subunit binding"/>
    <property type="evidence" value="ECO:0007669"/>
    <property type="project" value="TreeGrafter"/>
</dbReference>
<dbReference type="InterPro" id="IPR002661">
    <property type="entry name" value="Ribosome_recyc_fac"/>
</dbReference>
<gene>
    <name evidence="8" type="ORF">OT_ostta07g02750</name>
</gene>
<organism evidence="8 9">
    <name type="scientific">Ostreococcus tauri</name>
    <name type="common">Marine green alga</name>
    <dbReference type="NCBI Taxonomy" id="70448"/>
    <lineage>
        <taxon>Eukaryota</taxon>
        <taxon>Viridiplantae</taxon>
        <taxon>Chlorophyta</taxon>
        <taxon>Mamiellophyceae</taxon>
        <taxon>Mamiellales</taxon>
        <taxon>Bathycoccaceae</taxon>
        <taxon>Ostreococcus</taxon>
    </lineage>
</organism>
<dbReference type="InParanoid" id="A0A090M3H5"/>
<keyword evidence="4" id="KW-0648">Protein biosynthesis</keyword>
<sequence>MSLRALARSLKSGRVAKDVIARRGGIDARALGVRGVDVDDGLFLREPAAASALRSFTSVASDQTSDVGRSMMSWTVARSSAASTTRAYSKKKGKKQVVEERAATASDEEESGSDDEDESEDEAYDAKVWESKFEQAVHALDVDLSHLRTARASEGMIDHIIVDVYGAPTPLSHVATITAPNAQTLSVTLFDPSTKPSVEKAIMNSPLGLVPRATSDGLIVPIPAMTQDTRKEVCKLAHKLGETAKIAARNIRHKALKHIKRAAASEDEQKRLEKALQAVADDTASKIASRVAAKDKEIMTL</sequence>
<proteinExistence type="inferred from homology"/>
<dbReference type="FunCoup" id="A0A090M3H5">
    <property type="interactions" value="755"/>
</dbReference>
<comment type="similarity">
    <text evidence="2">Belongs to the RRF family.</text>
</comment>
<dbReference type="Gene3D" id="1.10.132.20">
    <property type="entry name" value="Ribosome-recycling factor"/>
    <property type="match status" value="1"/>
</dbReference>
<dbReference type="SUPFAM" id="SSF55194">
    <property type="entry name" value="Ribosome recycling factor, RRF"/>
    <property type="match status" value="1"/>
</dbReference>
<accession>A0A090M3H5</accession>
<reference evidence="8 9" key="2">
    <citation type="journal article" date="2014" name="BMC Genomics">
        <title>An improved genome of the model marine alga Ostreococcus tauri unfolds by assessing Illumina de novo assemblies.</title>
        <authorList>
            <person name="Blanc-Mathieu R."/>
            <person name="Verhelst B."/>
            <person name="Derelle E."/>
            <person name="Rombauts S."/>
            <person name="Bouget F.Y."/>
            <person name="Carre I."/>
            <person name="Chateau A."/>
            <person name="Eyre-Walker A."/>
            <person name="Grimsley N."/>
            <person name="Moreau H."/>
            <person name="Piegu B."/>
            <person name="Rivals E."/>
            <person name="Schackwitz W."/>
            <person name="Van de Peer Y."/>
            <person name="Piganeau G."/>
        </authorList>
    </citation>
    <scope>NUCLEOTIDE SEQUENCE [LARGE SCALE GENOMIC DNA]</scope>
    <source>
        <strain evidence="9">OTTH 0595 / CCAP 157/2 / RCC745</strain>
    </source>
</reference>
<comment type="caution">
    <text evidence="8">The sequence shown here is derived from an EMBL/GenBank/DDBJ whole genome shotgun (WGS) entry which is preliminary data.</text>
</comment>
<feature type="region of interest" description="Disordered" evidence="6">
    <location>
        <begin position="85"/>
        <end position="124"/>
    </location>
</feature>
<evidence type="ECO:0000313" key="9">
    <source>
        <dbReference type="Proteomes" id="UP000009170"/>
    </source>
</evidence>
<feature type="compositionally biased region" description="Acidic residues" evidence="6">
    <location>
        <begin position="106"/>
        <end position="123"/>
    </location>
</feature>
<evidence type="ECO:0000313" key="8">
    <source>
        <dbReference type="EMBL" id="CEF98746.1"/>
    </source>
</evidence>
<evidence type="ECO:0000256" key="2">
    <source>
        <dbReference type="ARBA" id="ARBA00005912"/>
    </source>
</evidence>
<evidence type="ECO:0000256" key="5">
    <source>
        <dbReference type="ARBA" id="ARBA00032397"/>
    </source>
</evidence>
<reference evidence="9" key="1">
    <citation type="journal article" date="2006" name="Proc. Natl. Acad. Sci. U.S.A.">
        <title>Genome analysis of the smallest free-living eukaryote Ostreococcus tauri unveils many unique features.</title>
        <authorList>
            <person name="Derelle E."/>
            <person name="Ferraz C."/>
            <person name="Rombauts S."/>
            <person name="Rouze P."/>
            <person name="Worden A.Z."/>
            <person name="Robbens S."/>
            <person name="Partensky F."/>
            <person name="Degroeve S."/>
            <person name="Echeynie S."/>
            <person name="Cooke R."/>
            <person name="Saeys Y."/>
            <person name="Wuyts J."/>
            <person name="Jabbari K."/>
            <person name="Bowler C."/>
            <person name="Panaud O."/>
            <person name="Piegu B."/>
            <person name="Ball S.G."/>
            <person name="Ral J.-P."/>
            <person name="Bouget F.-Y."/>
            <person name="Piganeau G."/>
            <person name="De Baets B."/>
            <person name="Picard A."/>
            <person name="Delseny M."/>
            <person name="Demaille J."/>
            <person name="Van de Peer Y."/>
            <person name="Moreau H."/>
        </authorList>
    </citation>
    <scope>NUCLEOTIDE SEQUENCE [LARGE SCALE GENOMIC DNA]</scope>
    <source>
        <strain evidence="9">OTTH 0595 / CCAP 157/2 / RCC745</strain>
    </source>
</reference>
<dbReference type="EMBL" id="CAID01000007">
    <property type="protein sequence ID" value="CEF98746.1"/>
    <property type="molecule type" value="Genomic_DNA"/>
</dbReference>
<dbReference type="GO" id="GO:0006412">
    <property type="term" value="P:translation"/>
    <property type="evidence" value="ECO:0007669"/>
    <property type="project" value="UniProtKB-KW"/>
</dbReference>
<dbReference type="InterPro" id="IPR036191">
    <property type="entry name" value="RRF_sf"/>
</dbReference>
<dbReference type="RefSeq" id="XP_022839443.1">
    <property type="nucleotide sequence ID" value="XM_022983815.1"/>
</dbReference>
<evidence type="ECO:0000256" key="4">
    <source>
        <dbReference type="ARBA" id="ARBA00022917"/>
    </source>
</evidence>
<evidence type="ECO:0000256" key="1">
    <source>
        <dbReference type="ARBA" id="ARBA00002952"/>
    </source>
</evidence>
<comment type="function">
    <text evidence="1">Responsible for the release of ribosomes from messenger RNA at the termination of chloroplastic protein biosynthesis.</text>
</comment>
<evidence type="ECO:0000256" key="6">
    <source>
        <dbReference type="SAM" id="MobiDB-lite"/>
    </source>
</evidence>
<dbReference type="Proteomes" id="UP000009170">
    <property type="component" value="Unassembled WGS sequence"/>
</dbReference>
<dbReference type="GO" id="GO:0005739">
    <property type="term" value="C:mitochondrion"/>
    <property type="evidence" value="ECO:0007669"/>
    <property type="project" value="TreeGrafter"/>
</dbReference>
<evidence type="ECO:0000259" key="7">
    <source>
        <dbReference type="Pfam" id="PF01765"/>
    </source>
</evidence>